<organism evidence="1 2">
    <name type="scientific">Smittium culicis</name>
    <dbReference type="NCBI Taxonomy" id="133412"/>
    <lineage>
        <taxon>Eukaryota</taxon>
        <taxon>Fungi</taxon>
        <taxon>Fungi incertae sedis</taxon>
        <taxon>Zoopagomycota</taxon>
        <taxon>Kickxellomycotina</taxon>
        <taxon>Harpellomycetes</taxon>
        <taxon>Harpellales</taxon>
        <taxon>Legeriomycetaceae</taxon>
        <taxon>Smittium</taxon>
    </lineage>
</organism>
<dbReference type="EMBL" id="LSSM01003870">
    <property type="protein sequence ID" value="OMJ16518.1"/>
    <property type="molecule type" value="Genomic_DNA"/>
</dbReference>
<dbReference type="Proteomes" id="UP000187429">
    <property type="component" value="Unassembled WGS sequence"/>
</dbReference>
<accession>A0A1R1XPH7</accession>
<proteinExistence type="predicted"/>
<keyword evidence="2" id="KW-1185">Reference proteome</keyword>
<dbReference type="AlphaFoldDB" id="A0A1R1XPH7"/>
<protein>
    <submittedName>
        <fullName evidence="1">Uncharacterized protein</fullName>
    </submittedName>
</protein>
<name>A0A1R1XPH7_9FUNG</name>
<evidence type="ECO:0000313" key="1">
    <source>
        <dbReference type="EMBL" id="OMJ16518.1"/>
    </source>
</evidence>
<reference evidence="2" key="1">
    <citation type="submission" date="2017-01" db="EMBL/GenBank/DDBJ databases">
        <authorList>
            <person name="Wang Y."/>
            <person name="White M."/>
            <person name="Kvist S."/>
            <person name="Moncalvo J.-M."/>
        </authorList>
    </citation>
    <scope>NUCLEOTIDE SEQUENCE [LARGE SCALE GENOMIC DNA]</scope>
    <source>
        <strain evidence="2">ID-206-W2</strain>
    </source>
</reference>
<evidence type="ECO:0000313" key="2">
    <source>
        <dbReference type="Proteomes" id="UP000187429"/>
    </source>
</evidence>
<comment type="caution">
    <text evidence="1">The sequence shown here is derived from an EMBL/GenBank/DDBJ whole genome shotgun (WGS) entry which is preliminary data.</text>
</comment>
<sequence>MPEYTFPYDSFLTLNGFDDQKMLLNNSKRNVEEFDIYNVPKVSKFSDFNSSFPNFSSNSLQCDSIHQNLELINIPMPITEDELIDYIELSKLLFNIE</sequence>
<gene>
    <name evidence="1" type="ORF">AYI69_g7818</name>
</gene>